<protein>
    <recommendedName>
        <fullName evidence="5">HIT-type domain-containing protein</fullName>
    </recommendedName>
</protein>
<evidence type="ECO:0000256" key="2">
    <source>
        <dbReference type="ARBA" id="ARBA00022771"/>
    </source>
</evidence>
<feature type="compositionally biased region" description="Low complexity" evidence="4">
    <location>
        <begin position="37"/>
        <end position="55"/>
    </location>
</feature>
<dbReference type="EMBL" id="ML178838">
    <property type="protein sequence ID" value="TFK98694.1"/>
    <property type="molecule type" value="Genomic_DNA"/>
</dbReference>
<reference evidence="6 7" key="1">
    <citation type="journal article" date="2019" name="Nat. Ecol. Evol.">
        <title>Megaphylogeny resolves global patterns of mushroom evolution.</title>
        <authorList>
            <person name="Varga T."/>
            <person name="Krizsan K."/>
            <person name="Foldi C."/>
            <person name="Dima B."/>
            <person name="Sanchez-Garcia M."/>
            <person name="Sanchez-Ramirez S."/>
            <person name="Szollosi G.J."/>
            <person name="Szarkandi J.G."/>
            <person name="Papp V."/>
            <person name="Albert L."/>
            <person name="Andreopoulos W."/>
            <person name="Angelini C."/>
            <person name="Antonin V."/>
            <person name="Barry K.W."/>
            <person name="Bougher N.L."/>
            <person name="Buchanan P."/>
            <person name="Buyck B."/>
            <person name="Bense V."/>
            <person name="Catcheside P."/>
            <person name="Chovatia M."/>
            <person name="Cooper J."/>
            <person name="Damon W."/>
            <person name="Desjardin D."/>
            <person name="Finy P."/>
            <person name="Geml J."/>
            <person name="Haridas S."/>
            <person name="Hughes K."/>
            <person name="Justo A."/>
            <person name="Karasinski D."/>
            <person name="Kautmanova I."/>
            <person name="Kiss B."/>
            <person name="Kocsube S."/>
            <person name="Kotiranta H."/>
            <person name="LaButti K.M."/>
            <person name="Lechner B.E."/>
            <person name="Liimatainen K."/>
            <person name="Lipzen A."/>
            <person name="Lukacs Z."/>
            <person name="Mihaltcheva S."/>
            <person name="Morgado L.N."/>
            <person name="Niskanen T."/>
            <person name="Noordeloos M.E."/>
            <person name="Ohm R.A."/>
            <person name="Ortiz-Santana B."/>
            <person name="Ovrebo C."/>
            <person name="Racz N."/>
            <person name="Riley R."/>
            <person name="Savchenko A."/>
            <person name="Shiryaev A."/>
            <person name="Soop K."/>
            <person name="Spirin V."/>
            <person name="Szebenyi C."/>
            <person name="Tomsovsky M."/>
            <person name="Tulloss R.E."/>
            <person name="Uehling J."/>
            <person name="Grigoriev I.V."/>
            <person name="Vagvolgyi C."/>
            <person name="Papp T."/>
            <person name="Martin F.M."/>
            <person name="Miettinen O."/>
            <person name="Hibbett D.S."/>
            <person name="Nagy L.G."/>
        </authorList>
    </citation>
    <scope>NUCLEOTIDE SEQUENCE [LARGE SCALE GENOMIC DNA]</scope>
    <source>
        <strain evidence="6 7">CBS 309.79</strain>
    </source>
</reference>
<evidence type="ECO:0000256" key="1">
    <source>
        <dbReference type="ARBA" id="ARBA00022723"/>
    </source>
</evidence>
<name>A0A5C3Q9E4_9AGAR</name>
<gene>
    <name evidence="6" type="ORF">BDV98DRAFT_552558</name>
</gene>
<proteinExistence type="predicted"/>
<feature type="region of interest" description="Disordered" evidence="4">
    <location>
        <begin position="31"/>
        <end position="72"/>
    </location>
</feature>
<keyword evidence="7" id="KW-1185">Reference proteome</keyword>
<keyword evidence="3" id="KW-0862">Zinc</keyword>
<dbReference type="InterPro" id="IPR007529">
    <property type="entry name" value="Znf_HIT"/>
</dbReference>
<evidence type="ECO:0000313" key="7">
    <source>
        <dbReference type="Proteomes" id="UP000305067"/>
    </source>
</evidence>
<dbReference type="PANTHER" id="PTHR13093">
    <property type="entry name" value="ZINC FINGER HIT DOMAIN CONTAINING PROTEIN 1"/>
    <property type="match status" value="1"/>
</dbReference>
<dbReference type="Proteomes" id="UP000305067">
    <property type="component" value="Unassembled WGS sequence"/>
</dbReference>
<keyword evidence="2" id="KW-0863">Zinc-finger</keyword>
<keyword evidence="1" id="KW-0479">Metal-binding</keyword>
<dbReference type="STRING" id="1884261.A0A5C3Q9E4"/>
<dbReference type="OrthoDB" id="74807at2759"/>
<sequence length="181" mass="19953">MASRKRNASIESRINLEIIVKRSNRRRIDALERTNHSGSSSAILSTASTSRPNNDAVDDNDNDSDNDTFVDEEVPAIGRRARQSVLADKRSGRKKSTMNIRSALLYRKNFATLLEESGIDKLPPTIPTYLTAASPPPLTPHRSLCSACGYWGKYECMQCSMSYCSANCGAAHSDVCNRPLL</sequence>
<feature type="domain" description="HIT-type" evidence="5">
    <location>
        <begin position="142"/>
        <end position="168"/>
    </location>
</feature>
<dbReference type="GO" id="GO:0006338">
    <property type="term" value="P:chromatin remodeling"/>
    <property type="evidence" value="ECO:0007669"/>
    <property type="project" value="InterPro"/>
</dbReference>
<evidence type="ECO:0000259" key="5">
    <source>
        <dbReference type="Pfam" id="PF04438"/>
    </source>
</evidence>
<evidence type="ECO:0000256" key="4">
    <source>
        <dbReference type="SAM" id="MobiDB-lite"/>
    </source>
</evidence>
<accession>A0A5C3Q9E4</accession>
<dbReference type="AlphaFoldDB" id="A0A5C3Q9E4"/>
<dbReference type="GO" id="GO:0005634">
    <property type="term" value="C:nucleus"/>
    <property type="evidence" value="ECO:0007669"/>
    <property type="project" value="UniProtKB-ARBA"/>
</dbReference>
<dbReference type="GO" id="GO:0008270">
    <property type="term" value="F:zinc ion binding"/>
    <property type="evidence" value="ECO:0007669"/>
    <property type="project" value="UniProtKB-KW"/>
</dbReference>
<feature type="compositionally biased region" description="Acidic residues" evidence="4">
    <location>
        <begin position="56"/>
        <end position="72"/>
    </location>
</feature>
<dbReference type="Pfam" id="PF04438">
    <property type="entry name" value="zf-HIT"/>
    <property type="match status" value="1"/>
</dbReference>
<dbReference type="CDD" id="cd21437">
    <property type="entry name" value="zf-HIT_ZNHIT1_like"/>
    <property type="match status" value="1"/>
</dbReference>
<evidence type="ECO:0000313" key="6">
    <source>
        <dbReference type="EMBL" id="TFK98694.1"/>
    </source>
</evidence>
<organism evidence="6 7">
    <name type="scientific">Pterulicium gracile</name>
    <dbReference type="NCBI Taxonomy" id="1884261"/>
    <lineage>
        <taxon>Eukaryota</taxon>
        <taxon>Fungi</taxon>
        <taxon>Dikarya</taxon>
        <taxon>Basidiomycota</taxon>
        <taxon>Agaricomycotina</taxon>
        <taxon>Agaricomycetes</taxon>
        <taxon>Agaricomycetidae</taxon>
        <taxon>Agaricales</taxon>
        <taxon>Pleurotineae</taxon>
        <taxon>Pterulaceae</taxon>
        <taxon>Pterulicium</taxon>
    </lineage>
</organism>
<evidence type="ECO:0000256" key="3">
    <source>
        <dbReference type="ARBA" id="ARBA00022833"/>
    </source>
</evidence>
<dbReference type="InterPro" id="IPR039723">
    <property type="entry name" value="Vps71/ZNHIT1"/>
</dbReference>